<dbReference type="PANTHER" id="PTHR46014:SF1">
    <property type="entry name" value="TETRATRICOPEPTIDE REPEAT PROTEIN 1"/>
    <property type="match status" value="1"/>
</dbReference>
<dbReference type="Proteomes" id="UP000269539">
    <property type="component" value="Unassembled WGS sequence"/>
</dbReference>
<dbReference type="InterPro" id="IPR019734">
    <property type="entry name" value="TPR_rpt"/>
</dbReference>
<evidence type="ECO:0000313" key="5">
    <source>
        <dbReference type="Proteomes" id="UP000269539"/>
    </source>
</evidence>
<dbReference type="VEuPathDB" id="FungiDB:BTJ68_11792"/>
<evidence type="ECO:0000313" key="6">
    <source>
        <dbReference type="Proteomes" id="UP000281468"/>
    </source>
</evidence>
<gene>
    <name evidence="4" type="ORF">D0862_15225</name>
    <name evidence="3" type="ORF">D0864_16286</name>
</gene>
<evidence type="ECO:0000256" key="2">
    <source>
        <dbReference type="SAM" id="MobiDB-lite"/>
    </source>
</evidence>
<dbReference type="OrthoDB" id="1872379at2759"/>
<feature type="region of interest" description="Disordered" evidence="2">
    <location>
        <begin position="168"/>
        <end position="192"/>
    </location>
</feature>
<accession>A0A3M7BKB7</accession>
<dbReference type="PROSITE" id="PS50005">
    <property type="entry name" value="TPR"/>
    <property type="match status" value="1"/>
</dbReference>
<evidence type="ECO:0000256" key="1">
    <source>
        <dbReference type="PROSITE-ProRule" id="PRU00339"/>
    </source>
</evidence>
<organism evidence="3 5">
    <name type="scientific">Hortaea werneckii</name>
    <name type="common">Black yeast</name>
    <name type="synonym">Cladosporium werneckii</name>
    <dbReference type="NCBI Taxonomy" id="91943"/>
    <lineage>
        <taxon>Eukaryota</taxon>
        <taxon>Fungi</taxon>
        <taxon>Dikarya</taxon>
        <taxon>Ascomycota</taxon>
        <taxon>Pezizomycotina</taxon>
        <taxon>Dothideomycetes</taxon>
        <taxon>Dothideomycetidae</taxon>
        <taxon>Mycosphaerellales</taxon>
        <taxon>Teratosphaeriaceae</taxon>
        <taxon>Hortaea</taxon>
    </lineage>
</organism>
<evidence type="ECO:0000313" key="3">
    <source>
        <dbReference type="EMBL" id="RMY40232.1"/>
    </source>
</evidence>
<feature type="compositionally biased region" description="Acidic residues" evidence="2">
    <location>
        <begin position="177"/>
        <end position="192"/>
    </location>
</feature>
<dbReference type="SUPFAM" id="SSF48452">
    <property type="entry name" value="TPR-like"/>
    <property type="match status" value="1"/>
</dbReference>
<name>A0A3M7BKB7_HORWE</name>
<protein>
    <recommendedName>
        <fullName evidence="7">Tetratricopeptide repeat protein 1</fullName>
    </recommendedName>
</protein>
<dbReference type="Proteomes" id="UP000281468">
    <property type="component" value="Unassembled WGS sequence"/>
</dbReference>
<feature type="repeat" description="TPR" evidence="1">
    <location>
        <begin position="88"/>
        <end position="121"/>
    </location>
</feature>
<sequence>MPDVEHFSDSDESFHSFDDDEPSPPPATAAEDQPPSPPHPRGRRRSTRNPSPHEDNEPTPAEPKNPDPLSGPLERFPPEEESSLLAESNSLKGSGNQQFGHGNFSEAISTYDRALASLPNYLDYEIAVLRSNIAACHLKLEEWREGVESCEKGIGNLERLEKLPWVAKKKDGRDEEGGGEGDGGEVGEEAGQVEEVDEDLSARIEKLHLSGRTLDEIRRLQIKLLTRRARARTSLGGWSALQGAEEDYTLLLTPRMAKFLSATDRRQIQDSARKLQPRLNEAKEREVAEMMGKLKGLGNSMLKPFGLSTENFQFVKDERTGGYSMNFNQNPGRG</sequence>
<dbReference type="PANTHER" id="PTHR46014">
    <property type="entry name" value="TETRATRICOPEPTIDE REPEAT PROTEIN 1"/>
    <property type="match status" value="1"/>
</dbReference>
<dbReference type="AlphaFoldDB" id="A0A3M7BKB7"/>
<comment type="caution">
    <text evidence="3">The sequence shown here is derived from an EMBL/GenBank/DDBJ whole genome shotgun (WGS) entry which is preliminary data.</text>
</comment>
<reference evidence="5 6" key="1">
    <citation type="journal article" date="2018" name="BMC Genomics">
        <title>Genomic evidence for intraspecific hybridization in a clonal and extremely halotolerant yeast.</title>
        <authorList>
            <person name="Gostincar C."/>
            <person name="Stajich J.E."/>
            <person name="Zupancic J."/>
            <person name="Zalar P."/>
            <person name="Gunde-Cimerman N."/>
        </authorList>
    </citation>
    <scope>NUCLEOTIDE SEQUENCE [LARGE SCALE GENOMIC DNA]</scope>
    <source>
        <strain evidence="3 5">EXF-10513</strain>
        <strain evidence="4 6">EXF-171</strain>
    </source>
</reference>
<dbReference type="SMART" id="SM00028">
    <property type="entry name" value="TPR"/>
    <property type="match status" value="2"/>
</dbReference>
<evidence type="ECO:0008006" key="7">
    <source>
        <dbReference type="Google" id="ProtNLM"/>
    </source>
</evidence>
<feature type="region of interest" description="Disordered" evidence="2">
    <location>
        <begin position="1"/>
        <end position="98"/>
    </location>
</feature>
<dbReference type="Gene3D" id="1.25.40.10">
    <property type="entry name" value="Tetratricopeptide repeat domain"/>
    <property type="match status" value="1"/>
</dbReference>
<dbReference type="EMBL" id="QWIQ01001386">
    <property type="protein sequence ID" value="RMY66060.1"/>
    <property type="molecule type" value="Genomic_DNA"/>
</dbReference>
<feature type="compositionally biased region" description="Basic and acidic residues" evidence="2">
    <location>
        <begin position="1"/>
        <end position="17"/>
    </location>
</feature>
<evidence type="ECO:0000313" key="4">
    <source>
        <dbReference type="EMBL" id="RMY66060.1"/>
    </source>
</evidence>
<dbReference type="InterPro" id="IPR011990">
    <property type="entry name" value="TPR-like_helical_dom_sf"/>
</dbReference>
<dbReference type="EMBL" id="QWIO01003981">
    <property type="protein sequence ID" value="RMY40232.1"/>
    <property type="molecule type" value="Genomic_DNA"/>
</dbReference>
<dbReference type="InterPro" id="IPR052769">
    <property type="entry name" value="TPR_domain_protein"/>
</dbReference>
<keyword evidence="1" id="KW-0802">TPR repeat</keyword>
<proteinExistence type="predicted"/>